<dbReference type="InterPro" id="IPR043502">
    <property type="entry name" value="DNA/RNA_pol_sf"/>
</dbReference>
<evidence type="ECO:0008006" key="3">
    <source>
        <dbReference type="Google" id="ProtNLM"/>
    </source>
</evidence>
<dbReference type="Proteomes" id="UP000198287">
    <property type="component" value="Unassembled WGS sequence"/>
</dbReference>
<evidence type="ECO:0000313" key="2">
    <source>
        <dbReference type="Proteomes" id="UP000198287"/>
    </source>
</evidence>
<dbReference type="SUPFAM" id="SSF56672">
    <property type="entry name" value="DNA/RNA polymerases"/>
    <property type="match status" value="1"/>
</dbReference>
<protein>
    <recommendedName>
        <fullName evidence="3">DNA-directed DNA polymerase</fullName>
    </recommendedName>
</protein>
<sequence length="883" mass="101682">MKMWEEHDELFHRCICGLTFVNLQAEHTCMFRQTGEGRKNLVEASRNLQTEKLKLDRVVHRDFAFKAFYKIQCYNVPIEEPDVENPDDMKYSNKVADLLCASYGIVVVGPSNEIVFEKVYDGPNVMEDFFTEVFRIQEDAFQLLRNFMVPLRPSRTDKDNHSAAKTCPICQLPFDKKRIKVYHHNHLIPGQEILIWCGLCNIKAKQKAVVFIGHKTSHLDSHVILNSLRPELVRAATILTKGSNEIISLTIRPSQSSKARCRFIDSHRFMQEEMKNLVAQLKSKNVDAQVLKDSELPPIELFHDELTDEGLTNEQYSFMKEIFRKYCRTLGDYAELYLRRECFLLADICINYNKNGFQNFGLYPFHFTDIYNYIKSDVKGGASISCTRFAKSNSERLGLGSFNPQEPRVELLFLDCISMYPTQLLNYLAFSDYEFVPSSELELLNIGLLPENTGVGWIFEVDISYPPDEKMMDRDNYFPLGISHRELRSRRSLLYYNIFKGDRNRGPTSSDLLLLSRDDLSEDQKRIFDRMAKSNDNPFNIKRLSMDFHPKLGLKVYYTLLKYYIARGLRIDRVISALRFTEKPFCREFITHCMALREAAAAVDDKVSSKRIKGIGNSIFGKLLSDSSNYTDSKVCVSRADAISQIKKPTFKNLVVLNDDLSVFQLEKLTLRHDYNIVAGFICLDLVKLENYKMMEKLQRVLPGCKLILHETDSFLVAYPDPNKDFVKRLQSMSCDLDFSECVGTDLFNINNKGKPGKWRILHPNLKEVCSIRPKTYSLLFWCENCSSDINHLTHECESKVKASGVAASAIKKLTHHYFKKLLADEAAITVKFKTIQAKEFSPGLYETSKAAISALNFSRYLNKNKVDTTARGHIRLLRGEDL</sequence>
<dbReference type="PANTHER" id="PTHR31511:SF12">
    <property type="entry name" value="RHO TERMINATION FACTOR N-TERMINAL DOMAIN-CONTAINING PROTEIN"/>
    <property type="match status" value="1"/>
</dbReference>
<dbReference type="PANTHER" id="PTHR31511">
    <property type="entry name" value="PROTEIN CBG23764"/>
    <property type="match status" value="1"/>
</dbReference>
<accession>A0A226DT41</accession>
<evidence type="ECO:0000313" key="1">
    <source>
        <dbReference type="EMBL" id="OXA47376.1"/>
    </source>
</evidence>
<comment type="caution">
    <text evidence="1">The sequence shown here is derived from an EMBL/GenBank/DDBJ whole genome shotgun (WGS) entry which is preliminary data.</text>
</comment>
<organism evidence="1 2">
    <name type="scientific">Folsomia candida</name>
    <name type="common">Springtail</name>
    <dbReference type="NCBI Taxonomy" id="158441"/>
    <lineage>
        <taxon>Eukaryota</taxon>
        <taxon>Metazoa</taxon>
        <taxon>Ecdysozoa</taxon>
        <taxon>Arthropoda</taxon>
        <taxon>Hexapoda</taxon>
        <taxon>Collembola</taxon>
        <taxon>Entomobryomorpha</taxon>
        <taxon>Isotomoidea</taxon>
        <taxon>Isotomidae</taxon>
        <taxon>Proisotominae</taxon>
        <taxon>Folsomia</taxon>
    </lineage>
</organism>
<name>A0A226DT41_FOLCA</name>
<dbReference type="EMBL" id="LNIX01000013">
    <property type="protein sequence ID" value="OXA47376.1"/>
    <property type="molecule type" value="Genomic_DNA"/>
</dbReference>
<dbReference type="GO" id="GO:0071897">
    <property type="term" value="P:DNA biosynthetic process"/>
    <property type="evidence" value="ECO:0007669"/>
    <property type="project" value="UniProtKB-ARBA"/>
</dbReference>
<gene>
    <name evidence="1" type="ORF">Fcan01_17527</name>
</gene>
<reference evidence="1 2" key="1">
    <citation type="submission" date="2015-12" db="EMBL/GenBank/DDBJ databases">
        <title>The genome of Folsomia candida.</title>
        <authorList>
            <person name="Faddeeva A."/>
            <person name="Derks M.F."/>
            <person name="Anvar Y."/>
            <person name="Smit S."/>
            <person name="Van Straalen N."/>
            <person name="Roelofs D."/>
        </authorList>
    </citation>
    <scope>NUCLEOTIDE SEQUENCE [LARGE SCALE GENOMIC DNA]</scope>
    <source>
        <strain evidence="1 2">VU population</strain>
        <tissue evidence="1">Whole body</tissue>
    </source>
</reference>
<dbReference type="OrthoDB" id="414982at2759"/>
<proteinExistence type="predicted"/>
<dbReference type="AlphaFoldDB" id="A0A226DT41"/>
<keyword evidence="2" id="KW-1185">Reference proteome</keyword>